<keyword evidence="3" id="KW-0597">Phosphoprotein</keyword>
<organism evidence="13 14">
    <name type="scientific">Pseudonocardia thermophila</name>
    <dbReference type="NCBI Taxonomy" id="1848"/>
    <lineage>
        <taxon>Bacteria</taxon>
        <taxon>Bacillati</taxon>
        <taxon>Actinomycetota</taxon>
        <taxon>Actinomycetes</taxon>
        <taxon>Pseudonocardiales</taxon>
        <taxon>Pseudonocardiaceae</taxon>
        <taxon>Pseudonocardia</taxon>
    </lineage>
</organism>
<sequence length="389" mass="40695">MASTAAPPLRPWAADGVLGAAAAIVLLAGAVLGLGPESAPAARPVDAGAIGLSAVAAAAIAVRRRRPVTTLTVLDAVVLAWFFAPYPGRLVALLPLIGCYTLAAERGWRWGLTAAVATAFVEVVAIRVVLSDTETVGIVPYAVLTVATATSAGAAVGYYRKLLAATRAQLERETRAREEQARRIAAEERVRIARELHDVFGHSMATVSVQAGVALHVLDQRPDQARAALASIKKICDEGLTDVKLILGVLREDDTDDGPLAPRPGLDRIGELIDTAAGGLEVHLDVVGDPQPVPAAVDLAAYRIVQEALTNIVRHSRARTATLTVTHEPERLLLRVHDAGPAEPATTGAGHGIDGMRERARALSGRLTAGPCPGGGFEVCAELPIPERR</sequence>
<dbReference type="InterPro" id="IPR036890">
    <property type="entry name" value="HATPase_C_sf"/>
</dbReference>
<evidence type="ECO:0000256" key="2">
    <source>
        <dbReference type="ARBA" id="ARBA00012438"/>
    </source>
</evidence>
<dbReference type="CDD" id="cd16917">
    <property type="entry name" value="HATPase_UhpB-NarQ-NarX-like"/>
    <property type="match status" value="1"/>
</dbReference>
<name>A0A1M6UFP7_PSETH</name>
<feature type="transmembrane region" description="Helical" evidence="10">
    <location>
        <begin position="82"/>
        <end position="103"/>
    </location>
</feature>
<keyword evidence="4" id="KW-0808">Transferase</keyword>
<evidence type="ECO:0000256" key="6">
    <source>
        <dbReference type="ARBA" id="ARBA00022777"/>
    </source>
</evidence>
<dbReference type="GO" id="GO:0000155">
    <property type="term" value="F:phosphorelay sensor kinase activity"/>
    <property type="evidence" value="ECO:0007669"/>
    <property type="project" value="InterPro"/>
</dbReference>
<keyword evidence="10" id="KW-0472">Membrane</keyword>
<evidence type="ECO:0000256" key="10">
    <source>
        <dbReference type="SAM" id="Phobius"/>
    </source>
</evidence>
<dbReference type="Pfam" id="PF07730">
    <property type="entry name" value="HisKA_3"/>
    <property type="match status" value="1"/>
</dbReference>
<feature type="coiled-coil region" evidence="9">
    <location>
        <begin position="163"/>
        <end position="190"/>
    </location>
</feature>
<keyword evidence="8" id="KW-0902">Two-component regulatory system</keyword>
<evidence type="ECO:0000313" key="14">
    <source>
        <dbReference type="Proteomes" id="UP000184363"/>
    </source>
</evidence>
<evidence type="ECO:0000256" key="9">
    <source>
        <dbReference type="SAM" id="Coils"/>
    </source>
</evidence>
<evidence type="ECO:0000256" key="5">
    <source>
        <dbReference type="ARBA" id="ARBA00022741"/>
    </source>
</evidence>
<evidence type="ECO:0000256" key="3">
    <source>
        <dbReference type="ARBA" id="ARBA00022553"/>
    </source>
</evidence>
<feature type="transmembrane region" description="Helical" evidence="10">
    <location>
        <begin position="12"/>
        <end position="33"/>
    </location>
</feature>
<accession>A0A1M6UFP7</accession>
<gene>
    <name evidence="13" type="ORF">SAMN05443637_11048</name>
</gene>
<dbReference type="InterPro" id="IPR003594">
    <property type="entry name" value="HATPase_dom"/>
</dbReference>
<keyword evidence="7" id="KW-0067">ATP-binding</keyword>
<dbReference type="GO" id="GO:0016020">
    <property type="term" value="C:membrane"/>
    <property type="evidence" value="ECO:0007669"/>
    <property type="project" value="InterPro"/>
</dbReference>
<dbReference type="Gene3D" id="1.20.5.1930">
    <property type="match status" value="1"/>
</dbReference>
<feature type="transmembrane region" description="Helical" evidence="10">
    <location>
        <begin position="45"/>
        <end position="62"/>
    </location>
</feature>
<dbReference type="SUPFAM" id="SSF55874">
    <property type="entry name" value="ATPase domain of HSP90 chaperone/DNA topoisomerase II/histidine kinase"/>
    <property type="match status" value="1"/>
</dbReference>
<feature type="transmembrane region" description="Helical" evidence="10">
    <location>
        <begin position="136"/>
        <end position="159"/>
    </location>
</feature>
<dbReference type="STRING" id="1848.SAMN05443637_11048"/>
<proteinExistence type="predicted"/>
<evidence type="ECO:0000256" key="4">
    <source>
        <dbReference type="ARBA" id="ARBA00022679"/>
    </source>
</evidence>
<dbReference type="AlphaFoldDB" id="A0A1M6UFP7"/>
<dbReference type="PANTHER" id="PTHR24421">
    <property type="entry name" value="NITRATE/NITRITE SENSOR PROTEIN NARX-RELATED"/>
    <property type="match status" value="1"/>
</dbReference>
<keyword evidence="9" id="KW-0175">Coiled coil</keyword>
<dbReference type="Pfam" id="PF02518">
    <property type="entry name" value="HATPase_c"/>
    <property type="match status" value="1"/>
</dbReference>
<dbReference type="OrthoDB" id="227596at2"/>
<dbReference type="InterPro" id="IPR050482">
    <property type="entry name" value="Sensor_HK_TwoCompSys"/>
</dbReference>
<feature type="domain" description="Histidine kinase/HSP90-like ATPase" evidence="11">
    <location>
        <begin position="300"/>
        <end position="386"/>
    </location>
</feature>
<keyword evidence="14" id="KW-1185">Reference proteome</keyword>
<evidence type="ECO:0000259" key="11">
    <source>
        <dbReference type="Pfam" id="PF02518"/>
    </source>
</evidence>
<keyword evidence="10" id="KW-1133">Transmembrane helix</keyword>
<evidence type="ECO:0000256" key="8">
    <source>
        <dbReference type="ARBA" id="ARBA00023012"/>
    </source>
</evidence>
<dbReference type="GO" id="GO:0005524">
    <property type="term" value="F:ATP binding"/>
    <property type="evidence" value="ECO:0007669"/>
    <property type="project" value="UniProtKB-KW"/>
</dbReference>
<evidence type="ECO:0000259" key="12">
    <source>
        <dbReference type="Pfam" id="PF07730"/>
    </source>
</evidence>
<keyword evidence="6 13" id="KW-0418">Kinase</keyword>
<evidence type="ECO:0000313" key="13">
    <source>
        <dbReference type="EMBL" id="SHK68000.1"/>
    </source>
</evidence>
<dbReference type="Proteomes" id="UP000184363">
    <property type="component" value="Unassembled WGS sequence"/>
</dbReference>
<dbReference type="EMBL" id="FRAP01000010">
    <property type="protein sequence ID" value="SHK68000.1"/>
    <property type="molecule type" value="Genomic_DNA"/>
</dbReference>
<dbReference type="PANTHER" id="PTHR24421:SF10">
    <property type="entry name" value="NITRATE_NITRITE SENSOR PROTEIN NARQ"/>
    <property type="match status" value="1"/>
</dbReference>
<dbReference type="EC" id="2.7.13.3" evidence="2"/>
<dbReference type="RefSeq" id="WP_073457560.1">
    <property type="nucleotide sequence ID" value="NZ_CALGVN010000001.1"/>
</dbReference>
<protein>
    <recommendedName>
        <fullName evidence="2">histidine kinase</fullName>
        <ecNumber evidence="2">2.7.13.3</ecNumber>
    </recommendedName>
</protein>
<feature type="transmembrane region" description="Helical" evidence="10">
    <location>
        <begin position="110"/>
        <end position="130"/>
    </location>
</feature>
<comment type="catalytic activity">
    <reaction evidence="1">
        <text>ATP + protein L-histidine = ADP + protein N-phospho-L-histidine.</text>
        <dbReference type="EC" id="2.7.13.3"/>
    </reaction>
</comment>
<dbReference type="GO" id="GO:0046983">
    <property type="term" value="F:protein dimerization activity"/>
    <property type="evidence" value="ECO:0007669"/>
    <property type="project" value="InterPro"/>
</dbReference>
<dbReference type="InterPro" id="IPR011712">
    <property type="entry name" value="Sig_transdc_His_kin_sub3_dim/P"/>
</dbReference>
<evidence type="ECO:0000256" key="1">
    <source>
        <dbReference type="ARBA" id="ARBA00000085"/>
    </source>
</evidence>
<dbReference type="Gene3D" id="3.30.565.10">
    <property type="entry name" value="Histidine kinase-like ATPase, C-terminal domain"/>
    <property type="match status" value="1"/>
</dbReference>
<evidence type="ECO:0000256" key="7">
    <source>
        <dbReference type="ARBA" id="ARBA00022840"/>
    </source>
</evidence>
<feature type="domain" description="Signal transduction histidine kinase subgroup 3 dimerisation and phosphoacceptor" evidence="12">
    <location>
        <begin position="188"/>
        <end position="254"/>
    </location>
</feature>
<keyword evidence="10" id="KW-0812">Transmembrane</keyword>
<reference evidence="13 14" key="1">
    <citation type="submission" date="2016-11" db="EMBL/GenBank/DDBJ databases">
        <authorList>
            <person name="Jaros S."/>
            <person name="Januszkiewicz K."/>
            <person name="Wedrychowicz H."/>
        </authorList>
    </citation>
    <scope>NUCLEOTIDE SEQUENCE [LARGE SCALE GENOMIC DNA]</scope>
    <source>
        <strain evidence="13 14">DSM 43832</strain>
    </source>
</reference>
<keyword evidence="5" id="KW-0547">Nucleotide-binding</keyword>